<organism evidence="1 2">
    <name type="scientific">Flavobacterium chungangense</name>
    <dbReference type="NCBI Taxonomy" id="554283"/>
    <lineage>
        <taxon>Bacteria</taxon>
        <taxon>Pseudomonadati</taxon>
        <taxon>Bacteroidota</taxon>
        <taxon>Flavobacteriia</taxon>
        <taxon>Flavobacteriales</taxon>
        <taxon>Flavobacteriaceae</taxon>
        <taxon>Flavobacterium</taxon>
    </lineage>
</organism>
<proteinExistence type="predicted"/>
<keyword evidence="2" id="KW-1185">Reference proteome</keyword>
<dbReference type="AlphaFoldDB" id="A0A6V6YLV0"/>
<gene>
    <name evidence="1" type="ORF">FLACHUCJ7_00024</name>
</gene>
<name>A0A6V6YLV0_9FLAO</name>
<sequence>MAIETVAVLVPVADGSKVTTKVVVPVVAATGDVGCVVIVKSAALLPLMVTSGVPFRFKAPTPVFSIVKVLAIVPEATSVEPKSV</sequence>
<dbReference type="EMBL" id="CAIJDO010000036">
    <property type="protein sequence ID" value="CAD0000405.1"/>
    <property type="molecule type" value="Genomic_DNA"/>
</dbReference>
<accession>A0A6V6YLV0</accession>
<evidence type="ECO:0000313" key="2">
    <source>
        <dbReference type="Proteomes" id="UP000556700"/>
    </source>
</evidence>
<protein>
    <submittedName>
        <fullName evidence="1">Uncharacterized protein</fullName>
    </submittedName>
</protein>
<comment type="caution">
    <text evidence="1">The sequence shown here is derived from an EMBL/GenBank/DDBJ whole genome shotgun (WGS) entry which is preliminary data.</text>
</comment>
<reference evidence="1 2" key="1">
    <citation type="submission" date="2020-06" db="EMBL/GenBank/DDBJ databases">
        <authorList>
            <person name="Criscuolo A."/>
        </authorList>
    </citation>
    <scope>NUCLEOTIDE SEQUENCE [LARGE SCALE GENOMIC DNA]</scope>
    <source>
        <strain evidence="2">CIP 110025</strain>
    </source>
</reference>
<evidence type="ECO:0000313" key="1">
    <source>
        <dbReference type="EMBL" id="CAD0000405.1"/>
    </source>
</evidence>
<dbReference type="Proteomes" id="UP000556700">
    <property type="component" value="Unassembled WGS sequence"/>
</dbReference>